<dbReference type="InterPro" id="IPR007472">
    <property type="entry name" value="N-end_Aminoacyl_Trfase_C"/>
</dbReference>
<dbReference type="InterPro" id="IPR007471">
    <property type="entry name" value="N-end_Aminoacyl_Trfase_N"/>
</dbReference>
<dbReference type="PIRSF" id="PIRSF037208">
    <property type="entry name" value="ATE_pro_prd"/>
    <property type="match status" value="1"/>
</dbReference>
<evidence type="ECO:0000313" key="7">
    <source>
        <dbReference type="EMBL" id="ODN67153.1"/>
    </source>
</evidence>
<name>A0A1E3GSX6_9GAMM</name>
<comment type="similarity">
    <text evidence="4">Belongs to the R-transferase family. Bpt subfamily.</text>
</comment>
<comment type="catalytic activity">
    <reaction evidence="4">
        <text>N-terminal L-aspartyl-[protein] + L-leucyl-tRNA(Leu) = N-terminal L-leucyl-L-aspartyl-[protein] + tRNA(Leu) + H(+)</text>
        <dbReference type="Rhea" id="RHEA:50420"/>
        <dbReference type="Rhea" id="RHEA-COMP:9613"/>
        <dbReference type="Rhea" id="RHEA-COMP:9622"/>
        <dbReference type="Rhea" id="RHEA-COMP:12669"/>
        <dbReference type="Rhea" id="RHEA-COMP:12674"/>
        <dbReference type="ChEBI" id="CHEBI:15378"/>
        <dbReference type="ChEBI" id="CHEBI:64720"/>
        <dbReference type="ChEBI" id="CHEBI:78442"/>
        <dbReference type="ChEBI" id="CHEBI:78494"/>
        <dbReference type="ChEBI" id="CHEBI:133042"/>
        <dbReference type="EC" id="2.3.2.29"/>
    </reaction>
</comment>
<dbReference type="PATRIC" id="fig|291169.3.peg.1229"/>
<dbReference type="Proteomes" id="UP000094379">
    <property type="component" value="Unassembled WGS sequence"/>
</dbReference>
<dbReference type="InterPro" id="IPR017138">
    <property type="entry name" value="Asp_Glu_LeuTrfase"/>
</dbReference>
<dbReference type="NCBIfam" id="NF002341">
    <property type="entry name" value="PRK01305.1-1"/>
    <property type="match status" value="1"/>
</dbReference>
<keyword evidence="1 4" id="KW-0963">Cytoplasm</keyword>
<dbReference type="GO" id="GO:0008914">
    <property type="term" value="F:leucyl-tRNA--protein transferase activity"/>
    <property type="evidence" value="ECO:0007669"/>
    <property type="project" value="UniProtKB-UniRule"/>
</dbReference>
<sequence>MSLDFYQDRPHACSYLEDRLARNIYPDPLRPLTNALYSQLIQHGFRRSGDHVYRPFCPACDACVPVRIDVNSFQPNRSQRRCLRDNNDVYVNITPAVFNAEHYDLYQRYIAHRHAGGGMDNPSKETYLQFLTSSWSDTAFIEFRTRDKLLAVAITDFVTDAASAFYTFFDPDYSARGLGTFAILKQIELAQQQNRPWLYLGYWIGDSPKMRYKSRFSALQQFDGQWRNFDKKALNNQ</sequence>
<dbReference type="PANTHER" id="PTHR21367">
    <property type="entry name" value="ARGININE-TRNA-PROTEIN TRANSFERASE 1"/>
    <property type="match status" value="1"/>
</dbReference>
<dbReference type="Pfam" id="PF04376">
    <property type="entry name" value="ATE_N"/>
    <property type="match status" value="1"/>
</dbReference>
<keyword evidence="2 4" id="KW-0808">Transferase</keyword>
<feature type="domain" description="N-end rule aminoacyl transferase C-terminal" evidence="6">
    <location>
        <begin position="101"/>
        <end position="221"/>
    </location>
</feature>
<evidence type="ECO:0000259" key="5">
    <source>
        <dbReference type="Pfam" id="PF04376"/>
    </source>
</evidence>
<feature type="domain" description="N-end aminoacyl transferase N-terminal" evidence="5">
    <location>
        <begin position="11"/>
        <end position="81"/>
    </location>
</feature>
<dbReference type="GO" id="GO:0004057">
    <property type="term" value="F:arginyl-tRNA--protein transferase activity"/>
    <property type="evidence" value="ECO:0007669"/>
    <property type="project" value="InterPro"/>
</dbReference>
<evidence type="ECO:0000256" key="2">
    <source>
        <dbReference type="ARBA" id="ARBA00022679"/>
    </source>
</evidence>
<dbReference type="GO" id="GO:0071596">
    <property type="term" value="P:ubiquitin-dependent protein catabolic process via the N-end rule pathway"/>
    <property type="evidence" value="ECO:0007669"/>
    <property type="project" value="InterPro"/>
</dbReference>
<accession>A0A1E3GSX6</accession>
<comment type="subcellular location">
    <subcellularLocation>
        <location evidence="4">Cytoplasm</location>
    </subcellularLocation>
</comment>
<evidence type="ECO:0000256" key="1">
    <source>
        <dbReference type="ARBA" id="ARBA00022490"/>
    </source>
</evidence>
<evidence type="ECO:0000256" key="3">
    <source>
        <dbReference type="ARBA" id="ARBA00023315"/>
    </source>
</evidence>
<comment type="caution">
    <text evidence="7">The sequence shown here is derived from an EMBL/GenBank/DDBJ whole genome shotgun (WGS) entry which is preliminary data.</text>
</comment>
<dbReference type="EMBL" id="MCRI01000009">
    <property type="protein sequence ID" value="ODN67153.1"/>
    <property type="molecule type" value="Genomic_DNA"/>
</dbReference>
<dbReference type="RefSeq" id="WP_069295711.1">
    <property type="nucleotide sequence ID" value="NZ_MCRI01000009.1"/>
</dbReference>
<reference evidence="7 8" key="1">
    <citation type="submission" date="2016-07" db="EMBL/GenBank/DDBJ databases">
        <title>Draft Genome Sequence of Methylophaga muralis Bur 1.</title>
        <authorList>
            <person name="Vasilenko O.V."/>
            <person name="Doronina N.V."/>
            <person name="Shmareva M.N."/>
            <person name="Tarlachkov S.V."/>
            <person name="Mustakhimov I."/>
            <person name="Trotsenko Y.A."/>
        </authorList>
    </citation>
    <scope>NUCLEOTIDE SEQUENCE [LARGE SCALE GENOMIC DNA]</scope>
    <source>
        <strain evidence="7 8">Bur 1</strain>
    </source>
</reference>
<dbReference type="InterPro" id="IPR030700">
    <property type="entry name" value="N-end_Aminoacyl_Trfase"/>
</dbReference>
<protein>
    <recommendedName>
        <fullName evidence="4">Aspartate/glutamate leucyltransferase</fullName>
        <ecNumber evidence="4">2.3.2.29</ecNumber>
    </recommendedName>
</protein>
<keyword evidence="8" id="KW-1185">Reference proteome</keyword>
<evidence type="ECO:0000256" key="4">
    <source>
        <dbReference type="HAMAP-Rule" id="MF_00689"/>
    </source>
</evidence>
<gene>
    <name evidence="4" type="primary">bpt</name>
    <name evidence="7" type="ORF">A9E74_01225</name>
</gene>
<dbReference type="EC" id="2.3.2.29" evidence="4"/>
<dbReference type="NCBIfam" id="NF002342">
    <property type="entry name" value="PRK01305.1-3"/>
    <property type="match status" value="1"/>
</dbReference>
<comment type="function">
    <text evidence="4">Functions in the N-end rule pathway of protein degradation where it conjugates Leu from its aminoacyl-tRNA to the N-termini of proteins containing an N-terminal aspartate or glutamate.</text>
</comment>
<comment type="catalytic activity">
    <reaction evidence="4">
        <text>N-terminal L-glutamyl-[protein] + L-leucyl-tRNA(Leu) = N-terminal L-leucyl-L-glutamyl-[protein] + tRNA(Leu) + H(+)</text>
        <dbReference type="Rhea" id="RHEA:50412"/>
        <dbReference type="Rhea" id="RHEA-COMP:9613"/>
        <dbReference type="Rhea" id="RHEA-COMP:9622"/>
        <dbReference type="Rhea" id="RHEA-COMP:12664"/>
        <dbReference type="Rhea" id="RHEA-COMP:12668"/>
        <dbReference type="ChEBI" id="CHEBI:15378"/>
        <dbReference type="ChEBI" id="CHEBI:64721"/>
        <dbReference type="ChEBI" id="CHEBI:78442"/>
        <dbReference type="ChEBI" id="CHEBI:78494"/>
        <dbReference type="ChEBI" id="CHEBI:133041"/>
        <dbReference type="EC" id="2.3.2.29"/>
    </reaction>
</comment>
<dbReference type="GO" id="GO:0005737">
    <property type="term" value="C:cytoplasm"/>
    <property type="evidence" value="ECO:0007669"/>
    <property type="project" value="UniProtKB-SubCell"/>
</dbReference>
<dbReference type="AlphaFoldDB" id="A0A1E3GSX6"/>
<proteinExistence type="inferred from homology"/>
<dbReference type="SUPFAM" id="SSF55729">
    <property type="entry name" value="Acyl-CoA N-acyltransferases (Nat)"/>
    <property type="match status" value="1"/>
</dbReference>
<organism evidence="7 8">
    <name type="scientific">Methylophaga muralis</name>
    <dbReference type="NCBI Taxonomy" id="291169"/>
    <lineage>
        <taxon>Bacteria</taxon>
        <taxon>Pseudomonadati</taxon>
        <taxon>Pseudomonadota</taxon>
        <taxon>Gammaproteobacteria</taxon>
        <taxon>Thiotrichales</taxon>
        <taxon>Piscirickettsiaceae</taxon>
        <taxon>Methylophaga</taxon>
    </lineage>
</organism>
<dbReference type="NCBIfam" id="NF002346">
    <property type="entry name" value="PRK01305.2-3"/>
    <property type="match status" value="1"/>
</dbReference>
<dbReference type="STRING" id="291169.A9E74_01225"/>
<keyword evidence="3 4" id="KW-0012">Acyltransferase</keyword>
<dbReference type="HAMAP" id="MF_00689">
    <property type="entry name" value="Bpt"/>
    <property type="match status" value="1"/>
</dbReference>
<dbReference type="Pfam" id="PF04377">
    <property type="entry name" value="ATE_C"/>
    <property type="match status" value="1"/>
</dbReference>
<evidence type="ECO:0000313" key="8">
    <source>
        <dbReference type="Proteomes" id="UP000094379"/>
    </source>
</evidence>
<dbReference type="InterPro" id="IPR016181">
    <property type="entry name" value="Acyl_CoA_acyltransferase"/>
</dbReference>
<dbReference type="PANTHER" id="PTHR21367:SF1">
    <property type="entry name" value="ARGINYL-TRNA--PROTEIN TRANSFERASE 1"/>
    <property type="match status" value="1"/>
</dbReference>
<evidence type="ECO:0000259" key="6">
    <source>
        <dbReference type="Pfam" id="PF04377"/>
    </source>
</evidence>